<dbReference type="EMBL" id="JBHSXX010000001">
    <property type="protein sequence ID" value="MFC6871685.1"/>
    <property type="molecule type" value="Genomic_DNA"/>
</dbReference>
<evidence type="ECO:0000313" key="2">
    <source>
        <dbReference type="EMBL" id="MFC6871685.1"/>
    </source>
</evidence>
<dbReference type="RefSeq" id="WP_345391698.1">
    <property type="nucleotide sequence ID" value="NZ_BAABLA010000007.1"/>
</dbReference>
<dbReference type="InterPro" id="IPR005532">
    <property type="entry name" value="SUMF_dom"/>
</dbReference>
<dbReference type="Pfam" id="PF03781">
    <property type="entry name" value="FGE-sulfatase"/>
    <property type="match status" value="1"/>
</dbReference>
<protein>
    <submittedName>
        <fullName evidence="2">SUMF1/EgtB/PvdO family nonheme iron enzyme</fullName>
    </submittedName>
</protein>
<dbReference type="Proteomes" id="UP001596337">
    <property type="component" value="Unassembled WGS sequence"/>
</dbReference>
<proteinExistence type="predicted"/>
<keyword evidence="3" id="KW-1185">Reference proteome</keyword>
<dbReference type="SUPFAM" id="SSF47413">
    <property type="entry name" value="lambda repressor-like DNA-binding domains"/>
    <property type="match status" value="1"/>
</dbReference>
<dbReference type="PROSITE" id="PS50943">
    <property type="entry name" value="HTH_CROC1"/>
    <property type="match status" value="1"/>
</dbReference>
<dbReference type="CDD" id="cd00093">
    <property type="entry name" value="HTH_XRE"/>
    <property type="match status" value="1"/>
</dbReference>
<evidence type="ECO:0000313" key="3">
    <source>
        <dbReference type="Proteomes" id="UP001596337"/>
    </source>
</evidence>
<dbReference type="InterPro" id="IPR010982">
    <property type="entry name" value="Lambda_DNA-bd_dom_sf"/>
</dbReference>
<dbReference type="InterPro" id="IPR051043">
    <property type="entry name" value="Sulfatase_Mod_Factor_Kinase"/>
</dbReference>
<dbReference type="InterPro" id="IPR001387">
    <property type="entry name" value="Cro/C1-type_HTH"/>
</dbReference>
<dbReference type="PANTHER" id="PTHR23150">
    <property type="entry name" value="SULFATASE MODIFYING FACTOR 1, 2"/>
    <property type="match status" value="1"/>
</dbReference>
<organism evidence="2 3">
    <name type="scientific">Haloechinothrix salitolerans</name>
    <dbReference type="NCBI Taxonomy" id="926830"/>
    <lineage>
        <taxon>Bacteria</taxon>
        <taxon>Bacillati</taxon>
        <taxon>Actinomycetota</taxon>
        <taxon>Actinomycetes</taxon>
        <taxon>Pseudonocardiales</taxon>
        <taxon>Pseudonocardiaceae</taxon>
        <taxon>Haloechinothrix</taxon>
    </lineage>
</organism>
<accession>A0ABW2CAX5</accession>
<dbReference type="Gene3D" id="1.10.260.40">
    <property type="entry name" value="lambda repressor-like DNA-binding domains"/>
    <property type="match status" value="1"/>
</dbReference>
<feature type="domain" description="HTH cro/C1-type" evidence="1">
    <location>
        <begin position="12"/>
        <end position="41"/>
    </location>
</feature>
<evidence type="ECO:0000259" key="1">
    <source>
        <dbReference type="PROSITE" id="PS50943"/>
    </source>
</evidence>
<dbReference type="PANTHER" id="PTHR23150:SF19">
    <property type="entry name" value="FORMYLGLYCINE-GENERATING ENZYME"/>
    <property type="match status" value="1"/>
</dbReference>
<reference evidence="3" key="1">
    <citation type="journal article" date="2019" name="Int. J. Syst. Evol. Microbiol.">
        <title>The Global Catalogue of Microorganisms (GCM) 10K type strain sequencing project: providing services to taxonomists for standard genome sequencing and annotation.</title>
        <authorList>
            <consortium name="The Broad Institute Genomics Platform"/>
            <consortium name="The Broad Institute Genome Sequencing Center for Infectious Disease"/>
            <person name="Wu L."/>
            <person name="Ma J."/>
        </authorList>
    </citation>
    <scope>NUCLEOTIDE SEQUENCE [LARGE SCALE GENOMIC DNA]</scope>
    <source>
        <strain evidence="3">KCTC 32255</strain>
    </source>
</reference>
<sequence>MTTVRHWTGKEVRALRTAKRMSVREFAAHLGVSARIVSRWEAAGERIHPRPVNQAALDTSLAQSSPDVRARFSLLVATSTGLEDTDEPGGRVFRHPADGKRMLLVPAGTFLSGLDNQPMWLPGFYIDALPTTNVEYARFVEATGHRPPPHWDTGADTRSAHPVVSVNWHDARAYATWAGKALPTAAQWEKAARGAHGDVYPWGGHAGARHCNARESGIGMTTPVDTYPTGASPFGVLDLCGNAWEWSTTPGSPGSYLRKGGSFACPLSDCAPFRASEAAADAITDDTGFRCVVG</sequence>
<dbReference type="InterPro" id="IPR042095">
    <property type="entry name" value="SUMF_sf"/>
</dbReference>
<dbReference type="Gene3D" id="3.90.1580.10">
    <property type="entry name" value="paralog of FGE (formylglycine-generating enzyme)"/>
    <property type="match status" value="1"/>
</dbReference>
<gene>
    <name evidence="2" type="ORF">ACFQGD_31650</name>
</gene>
<name>A0ABW2CAX5_9PSEU</name>
<comment type="caution">
    <text evidence="2">The sequence shown here is derived from an EMBL/GenBank/DDBJ whole genome shotgun (WGS) entry which is preliminary data.</text>
</comment>
<dbReference type="SUPFAM" id="SSF56436">
    <property type="entry name" value="C-type lectin-like"/>
    <property type="match status" value="1"/>
</dbReference>
<dbReference type="InterPro" id="IPR016187">
    <property type="entry name" value="CTDL_fold"/>
</dbReference>